<evidence type="ECO:0000256" key="3">
    <source>
        <dbReference type="ARBA" id="ARBA00022989"/>
    </source>
</evidence>
<dbReference type="Proteomes" id="UP001161757">
    <property type="component" value="Unassembled WGS sequence"/>
</dbReference>
<dbReference type="PANTHER" id="PTHR23501:SF87">
    <property type="entry name" value="SIDEROPHORE IRON TRANSPORTER 2"/>
    <property type="match status" value="1"/>
</dbReference>
<comment type="subcellular location">
    <subcellularLocation>
        <location evidence="1">Membrane</location>
        <topology evidence="1">Multi-pass membrane protein</topology>
    </subcellularLocation>
</comment>
<sequence length="611" mass="66962">MRVKLFQAVNNTTGNEPKPPKEAVLKEQDIQTGALKAELVHAQWTKKGVIIAYVGLFATTWIINMMTYSVTVYQPYATSAFKQHSLITTAGIVENIATVASYPIIAKLSDVFGRAEGLSLSIAFIVLGLILSAACQDIETYVASGIFDAIGNTGFTIMQQVFIADTTKLINRGIWSSLVDAVVVVPMLYVGTIIGDSVLKHSTWRWGYGMWAIILPVAAIPMIVILGYYQRRSKKTMETENQKLAILRGLPDRASFSRKAFHLLYIELDLVGAILLTAGLALTLVPLSITGSNNSHKWGDASTISMIVIGVILLAVFFVWDTRYAQKPFVPYRMIRERTVIAACFIGLVDFVAYGALATFFSSYLQVAGHYHAGHATRINNAIRVTFQVASVLVGFLMRFTNRTQMFVYIGVPIAVIGHGIMIYLCNVDGERAGNEASLVTSKVLVGLGRGFYQTASLVSCQALVTRQEIAVVTAIFMASMSIGGSIGKSMAGAIWNHYLPDKLNKYLPAESRSQAKRIYKSMVVAMKFPVGQPTRIAIDRAYRETTRLLAISGTAVFVLALVAMLFMKEINLKKRDAEMEAETQQITGEKKIDTGLDSVGEKVSPNKEVV</sequence>
<keyword evidence="3 6" id="KW-1133">Transmembrane helix</keyword>
<evidence type="ECO:0000313" key="9">
    <source>
        <dbReference type="Proteomes" id="UP001161757"/>
    </source>
</evidence>
<evidence type="ECO:0000259" key="7">
    <source>
        <dbReference type="PROSITE" id="PS50850"/>
    </source>
</evidence>
<evidence type="ECO:0000256" key="6">
    <source>
        <dbReference type="SAM" id="Phobius"/>
    </source>
</evidence>
<evidence type="ECO:0000256" key="1">
    <source>
        <dbReference type="ARBA" id="ARBA00004141"/>
    </source>
</evidence>
<keyword evidence="2 6" id="KW-0812">Transmembrane</keyword>
<protein>
    <recommendedName>
        <fullName evidence="7">Major facilitator superfamily (MFS) profile domain-containing protein</fullName>
    </recommendedName>
</protein>
<organism evidence="8 9">
    <name type="scientific">Exophiala dermatitidis</name>
    <name type="common">Black yeast-like fungus</name>
    <name type="synonym">Wangiella dermatitidis</name>
    <dbReference type="NCBI Taxonomy" id="5970"/>
    <lineage>
        <taxon>Eukaryota</taxon>
        <taxon>Fungi</taxon>
        <taxon>Dikarya</taxon>
        <taxon>Ascomycota</taxon>
        <taxon>Pezizomycotina</taxon>
        <taxon>Eurotiomycetes</taxon>
        <taxon>Chaetothyriomycetidae</taxon>
        <taxon>Chaetothyriales</taxon>
        <taxon>Herpotrichiellaceae</taxon>
        <taxon>Exophiala</taxon>
    </lineage>
</organism>
<dbReference type="InterPro" id="IPR020846">
    <property type="entry name" value="MFS_dom"/>
</dbReference>
<feature type="transmembrane region" description="Helical" evidence="6">
    <location>
        <begin position="50"/>
        <end position="73"/>
    </location>
</feature>
<accession>A0AAN6EMF3</accession>
<dbReference type="PANTHER" id="PTHR23501">
    <property type="entry name" value="MAJOR FACILITATOR SUPERFAMILY"/>
    <property type="match status" value="1"/>
</dbReference>
<feature type="transmembrane region" description="Helical" evidence="6">
    <location>
        <begin position="407"/>
        <end position="425"/>
    </location>
</feature>
<feature type="domain" description="Major facilitator superfamily (MFS) profile" evidence="7">
    <location>
        <begin position="48"/>
        <end position="572"/>
    </location>
</feature>
<dbReference type="SUPFAM" id="SSF103473">
    <property type="entry name" value="MFS general substrate transporter"/>
    <property type="match status" value="1"/>
</dbReference>
<evidence type="ECO:0000256" key="4">
    <source>
        <dbReference type="ARBA" id="ARBA00023136"/>
    </source>
</evidence>
<comment type="caution">
    <text evidence="8">The sequence shown here is derived from an EMBL/GenBank/DDBJ whole genome shotgun (WGS) entry which is preliminary data.</text>
</comment>
<dbReference type="GO" id="GO:0015343">
    <property type="term" value="F:siderophore-iron transmembrane transporter activity"/>
    <property type="evidence" value="ECO:0007669"/>
    <property type="project" value="TreeGrafter"/>
</dbReference>
<evidence type="ECO:0000313" key="8">
    <source>
        <dbReference type="EMBL" id="KAJ8988010.1"/>
    </source>
</evidence>
<feature type="transmembrane region" description="Helical" evidence="6">
    <location>
        <begin position="206"/>
        <end position="229"/>
    </location>
</feature>
<reference evidence="8" key="1">
    <citation type="submission" date="2023-01" db="EMBL/GenBank/DDBJ databases">
        <title>Exophiala dermititidis isolated from Cystic Fibrosis Patient.</title>
        <authorList>
            <person name="Kurbessoian T."/>
            <person name="Crocker A."/>
            <person name="Murante D."/>
            <person name="Hogan D.A."/>
            <person name="Stajich J.E."/>
        </authorList>
    </citation>
    <scope>NUCLEOTIDE SEQUENCE</scope>
    <source>
        <strain evidence="8">Ex8</strain>
    </source>
</reference>
<feature type="transmembrane region" description="Helical" evidence="6">
    <location>
        <begin position="263"/>
        <end position="289"/>
    </location>
</feature>
<gene>
    <name evidence="8" type="ORF">HRR80_008091</name>
</gene>
<feature type="region of interest" description="Disordered" evidence="5">
    <location>
        <begin position="583"/>
        <end position="611"/>
    </location>
</feature>
<feature type="transmembrane region" description="Helical" evidence="6">
    <location>
        <begin position="117"/>
        <end position="134"/>
    </location>
</feature>
<dbReference type="InterPro" id="IPR011701">
    <property type="entry name" value="MFS"/>
</dbReference>
<feature type="transmembrane region" description="Helical" evidence="6">
    <location>
        <begin position="301"/>
        <end position="320"/>
    </location>
</feature>
<dbReference type="Pfam" id="PF07690">
    <property type="entry name" value="MFS_1"/>
    <property type="match status" value="1"/>
</dbReference>
<dbReference type="AlphaFoldDB" id="A0AAN6EMF3"/>
<dbReference type="InterPro" id="IPR036259">
    <property type="entry name" value="MFS_trans_sf"/>
</dbReference>
<feature type="transmembrane region" description="Helical" evidence="6">
    <location>
        <begin position="340"/>
        <end position="362"/>
    </location>
</feature>
<feature type="transmembrane region" description="Helical" evidence="6">
    <location>
        <begin position="174"/>
        <end position="194"/>
    </location>
</feature>
<dbReference type="GO" id="GO:0005886">
    <property type="term" value="C:plasma membrane"/>
    <property type="evidence" value="ECO:0007669"/>
    <property type="project" value="TreeGrafter"/>
</dbReference>
<dbReference type="EMBL" id="JAJGCB010000021">
    <property type="protein sequence ID" value="KAJ8988010.1"/>
    <property type="molecule type" value="Genomic_DNA"/>
</dbReference>
<keyword evidence="4 6" id="KW-0472">Membrane</keyword>
<name>A0AAN6EMF3_EXODE</name>
<dbReference type="Gene3D" id="1.20.1250.20">
    <property type="entry name" value="MFS general substrate transporter like domains"/>
    <property type="match status" value="2"/>
</dbReference>
<evidence type="ECO:0000256" key="5">
    <source>
        <dbReference type="SAM" id="MobiDB-lite"/>
    </source>
</evidence>
<feature type="transmembrane region" description="Helical" evidence="6">
    <location>
        <begin position="549"/>
        <end position="568"/>
    </location>
</feature>
<proteinExistence type="predicted"/>
<dbReference type="PROSITE" id="PS50850">
    <property type="entry name" value="MFS"/>
    <property type="match status" value="1"/>
</dbReference>
<evidence type="ECO:0000256" key="2">
    <source>
        <dbReference type="ARBA" id="ARBA00022692"/>
    </source>
</evidence>